<dbReference type="AlphaFoldDB" id="A0AAV4C4K1"/>
<evidence type="ECO:0000259" key="7">
    <source>
        <dbReference type="PROSITE" id="PS50850"/>
    </source>
</evidence>
<feature type="domain" description="Major facilitator superfamily (MFS) profile" evidence="7">
    <location>
        <begin position="51"/>
        <end position="250"/>
    </location>
</feature>
<feature type="transmembrane region" description="Helical" evidence="6">
    <location>
        <begin position="44"/>
        <end position="64"/>
    </location>
</feature>
<protein>
    <submittedName>
        <fullName evidence="8">Solute carrier family 2 facilitated glucose transporter member 1 protein</fullName>
    </submittedName>
</protein>
<dbReference type="InterPro" id="IPR036259">
    <property type="entry name" value="MFS_trans_sf"/>
</dbReference>
<name>A0AAV4C4K1_9GAST</name>
<gene>
    <name evidence="8" type="ORF">PoB_005333300</name>
</gene>
<dbReference type="Proteomes" id="UP000735302">
    <property type="component" value="Unassembled WGS sequence"/>
</dbReference>
<dbReference type="PANTHER" id="PTHR23503">
    <property type="entry name" value="SOLUTE CARRIER FAMILY 2"/>
    <property type="match status" value="1"/>
</dbReference>
<feature type="transmembrane region" description="Helical" evidence="6">
    <location>
        <begin position="192"/>
        <end position="216"/>
    </location>
</feature>
<keyword evidence="9" id="KW-1185">Reference proteome</keyword>
<evidence type="ECO:0000256" key="3">
    <source>
        <dbReference type="ARBA" id="ARBA00022692"/>
    </source>
</evidence>
<evidence type="ECO:0000256" key="1">
    <source>
        <dbReference type="ARBA" id="ARBA00004141"/>
    </source>
</evidence>
<dbReference type="InterPro" id="IPR020846">
    <property type="entry name" value="MFS_dom"/>
</dbReference>
<reference evidence="8 9" key="1">
    <citation type="journal article" date="2021" name="Elife">
        <title>Chloroplast acquisition without the gene transfer in kleptoplastic sea slugs, Plakobranchus ocellatus.</title>
        <authorList>
            <person name="Maeda T."/>
            <person name="Takahashi S."/>
            <person name="Yoshida T."/>
            <person name="Shimamura S."/>
            <person name="Takaki Y."/>
            <person name="Nagai Y."/>
            <person name="Toyoda A."/>
            <person name="Suzuki Y."/>
            <person name="Arimoto A."/>
            <person name="Ishii H."/>
            <person name="Satoh N."/>
            <person name="Nishiyama T."/>
            <person name="Hasebe M."/>
            <person name="Maruyama T."/>
            <person name="Minagawa J."/>
            <person name="Obokata J."/>
            <person name="Shigenobu S."/>
        </authorList>
    </citation>
    <scope>NUCLEOTIDE SEQUENCE [LARGE SCALE GENOMIC DNA]</scope>
</reference>
<accession>A0AAV4C4K1</accession>
<dbReference type="InterPro" id="IPR003663">
    <property type="entry name" value="Sugar/inositol_transpt"/>
</dbReference>
<keyword evidence="8" id="KW-0762">Sugar transport</keyword>
<dbReference type="Gene3D" id="1.20.1250.20">
    <property type="entry name" value="MFS general substrate transporter like domains"/>
    <property type="match status" value="1"/>
</dbReference>
<sequence>MYKSTDSTDQLIMADGSPADTVSNFGSKISIIQRTKQDPSTKHVTFRLVLTIIGATMGSLQFGYNLGVINSPESLIKDFINATNYERTGSDLQGAALTNLWALTVAIYSLGGCVGGFSAGWWATKFGRKGGCLVNIIIGVIAGILMFASKSAKSYEMIIIGRLLIGVHCGLYSGLVPLYLSEMSTPRIRGAVGVLHQLALVTGMLISQILGFPVILGTSSGWSVLLGEMPPVLHHYLKYSVCLGDSITTC</sequence>
<dbReference type="PRINTS" id="PR00171">
    <property type="entry name" value="SUGRTRNSPORT"/>
</dbReference>
<feature type="transmembrane region" description="Helical" evidence="6">
    <location>
        <begin position="160"/>
        <end position="180"/>
    </location>
</feature>
<keyword evidence="3 6" id="KW-0812">Transmembrane</keyword>
<dbReference type="PROSITE" id="PS00217">
    <property type="entry name" value="SUGAR_TRANSPORT_2"/>
    <property type="match status" value="1"/>
</dbReference>
<keyword evidence="5 6" id="KW-0472">Membrane</keyword>
<dbReference type="SUPFAM" id="SSF103473">
    <property type="entry name" value="MFS general substrate transporter"/>
    <property type="match status" value="1"/>
</dbReference>
<dbReference type="EMBL" id="BLXT01005873">
    <property type="protein sequence ID" value="GFO26828.1"/>
    <property type="molecule type" value="Genomic_DNA"/>
</dbReference>
<dbReference type="InterPro" id="IPR005829">
    <property type="entry name" value="Sugar_transporter_CS"/>
</dbReference>
<proteinExistence type="predicted"/>
<dbReference type="Pfam" id="PF00083">
    <property type="entry name" value="Sugar_tr"/>
    <property type="match status" value="1"/>
</dbReference>
<dbReference type="GO" id="GO:0016020">
    <property type="term" value="C:membrane"/>
    <property type="evidence" value="ECO:0007669"/>
    <property type="project" value="UniProtKB-SubCell"/>
</dbReference>
<evidence type="ECO:0000313" key="8">
    <source>
        <dbReference type="EMBL" id="GFO26828.1"/>
    </source>
</evidence>
<evidence type="ECO:0000256" key="6">
    <source>
        <dbReference type="SAM" id="Phobius"/>
    </source>
</evidence>
<keyword evidence="4 6" id="KW-1133">Transmembrane helix</keyword>
<dbReference type="PROSITE" id="PS50850">
    <property type="entry name" value="MFS"/>
    <property type="match status" value="1"/>
</dbReference>
<feature type="transmembrane region" description="Helical" evidence="6">
    <location>
        <begin position="130"/>
        <end position="148"/>
    </location>
</feature>
<dbReference type="InterPro" id="IPR045263">
    <property type="entry name" value="GLUT"/>
</dbReference>
<comment type="subcellular location">
    <subcellularLocation>
        <location evidence="1">Membrane</location>
        <topology evidence="1">Multi-pass membrane protein</topology>
    </subcellularLocation>
</comment>
<feature type="transmembrane region" description="Helical" evidence="6">
    <location>
        <begin position="100"/>
        <end position="123"/>
    </location>
</feature>
<evidence type="ECO:0000313" key="9">
    <source>
        <dbReference type="Proteomes" id="UP000735302"/>
    </source>
</evidence>
<organism evidence="8 9">
    <name type="scientific">Plakobranchus ocellatus</name>
    <dbReference type="NCBI Taxonomy" id="259542"/>
    <lineage>
        <taxon>Eukaryota</taxon>
        <taxon>Metazoa</taxon>
        <taxon>Spiralia</taxon>
        <taxon>Lophotrochozoa</taxon>
        <taxon>Mollusca</taxon>
        <taxon>Gastropoda</taxon>
        <taxon>Heterobranchia</taxon>
        <taxon>Euthyneura</taxon>
        <taxon>Panpulmonata</taxon>
        <taxon>Sacoglossa</taxon>
        <taxon>Placobranchoidea</taxon>
        <taxon>Plakobranchidae</taxon>
        <taxon>Plakobranchus</taxon>
    </lineage>
</organism>
<dbReference type="GO" id="GO:0015149">
    <property type="term" value="F:hexose transmembrane transporter activity"/>
    <property type="evidence" value="ECO:0007669"/>
    <property type="project" value="TreeGrafter"/>
</dbReference>
<comment type="caution">
    <text evidence="8">The sequence shown here is derived from an EMBL/GenBank/DDBJ whole genome shotgun (WGS) entry which is preliminary data.</text>
</comment>
<dbReference type="PANTHER" id="PTHR23503:SF8">
    <property type="entry name" value="FACILITATED GLUCOSE TRANSPORTER PROTEIN 1"/>
    <property type="match status" value="1"/>
</dbReference>
<evidence type="ECO:0000256" key="5">
    <source>
        <dbReference type="ARBA" id="ARBA00023136"/>
    </source>
</evidence>
<evidence type="ECO:0000256" key="2">
    <source>
        <dbReference type="ARBA" id="ARBA00022448"/>
    </source>
</evidence>
<evidence type="ECO:0000256" key="4">
    <source>
        <dbReference type="ARBA" id="ARBA00022989"/>
    </source>
</evidence>
<keyword evidence="2" id="KW-0813">Transport</keyword>
<dbReference type="InterPro" id="IPR005828">
    <property type="entry name" value="MFS_sugar_transport-like"/>
</dbReference>